<name>A0ABP0LUB4_9DINO</name>
<evidence type="ECO:0000313" key="2">
    <source>
        <dbReference type="Proteomes" id="UP001642484"/>
    </source>
</evidence>
<evidence type="ECO:0000313" key="1">
    <source>
        <dbReference type="EMBL" id="CAK9042824.1"/>
    </source>
</evidence>
<dbReference type="EMBL" id="CAXAMN010014225">
    <property type="protein sequence ID" value="CAK9042824.1"/>
    <property type="molecule type" value="Genomic_DNA"/>
</dbReference>
<protein>
    <submittedName>
        <fullName evidence="1">Uncharacterized protein</fullName>
    </submittedName>
</protein>
<proteinExistence type="predicted"/>
<accession>A0ABP0LUB4</accession>
<reference evidence="1 2" key="1">
    <citation type="submission" date="2024-02" db="EMBL/GenBank/DDBJ databases">
        <authorList>
            <person name="Chen Y."/>
            <person name="Shah S."/>
            <person name="Dougan E. K."/>
            <person name="Thang M."/>
            <person name="Chan C."/>
        </authorList>
    </citation>
    <scope>NUCLEOTIDE SEQUENCE [LARGE SCALE GENOMIC DNA]</scope>
</reference>
<gene>
    <name evidence="1" type="ORF">CCMP2556_LOCUS22743</name>
</gene>
<organism evidence="1 2">
    <name type="scientific">Durusdinium trenchii</name>
    <dbReference type="NCBI Taxonomy" id="1381693"/>
    <lineage>
        <taxon>Eukaryota</taxon>
        <taxon>Sar</taxon>
        <taxon>Alveolata</taxon>
        <taxon>Dinophyceae</taxon>
        <taxon>Suessiales</taxon>
        <taxon>Symbiodiniaceae</taxon>
        <taxon>Durusdinium</taxon>
    </lineage>
</organism>
<comment type="caution">
    <text evidence="1">The sequence shown here is derived from an EMBL/GenBank/DDBJ whole genome shotgun (WGS) entry which is preliminary data.</text>
</comment>
<keyword evidence="2" id="KW-1185">Reference proteome</keyword>
<dbReference type="Proteomes" id="UP001642484">
    <property type="component" value="Unassembled WGS sequence"/>
</dbReference>
<sequence length="129" mass="14340">MSNPVNHQDISRLSDLQVCGLRSCIGVLLIDLQCTARLPSSRRRSERAKQAKSEIPFLELDVFQARALERPPTTKEVCQHFGKERCNVKVLSSPATWPVNQAKAHGGHQQQVCAAARMARAEPTGLRCH</sequence>